<keyword evidence="1" id="KW-0456">Lyase</keyword>
<dbReference type="Pfam" id="PF14099">
    <property type="entry name" value="Polysacc_lyase"/>
    <property type="match status" value="1"/>
</dbReference>
<dbReference type="Proteomes" id="UP001207742">
    <property type="component" value="Unassembled WGS sequence"/>
</dbReference>
<dbReference type="Gene3D" id="2.60.120.200">
    <property type="match status" value="1"/>
</dbReference>
<accession>A0ABT3IP76</accession>
<protein>
    <submittedName>
        <fullName evidence="1">Polysaccharide lyase</fullName>
    </submittedName>
</protein>
<organism evidence="1 2">
    <name type="scientific">Chitinophaga nivalis</name>
    <dbReference type="NCBI Taxonomy" id="2991709"/>
    <lineage>
        <taxon>Bacteria</taxon>
        <taxon>Pseudomonadati</taxon>
        <taxon>Bacteroidota</taxon>
        <taxon>Chitinophagia</taxon>
        <taxon>Chitinophagales</taxon>
        <taxon>Chitinophagaceae</taxon>
        <taxon>Chitinophaga</taxon>
    </lineage>
</organism>
<dbReference type="InterPro" id="IPR025975">
    <property type="entry name" value="Polysacc_lyase"/>
</dbReference>
<reference evidence="1 2" key="1">
    <citation type="submission" date="2022-10" db="EMBL/GenBank/DDBJ databases">
        <title>Chitinophaga nivalis PC15 sp. nov., isolated from Pyeongchang county, South Korea.</title>
        <authorList>
            <person name="Trinh H.N."/>
        </authorList>
    </citation>
    <scope>NUCLEOTIDE SEQUENCE [LARGE SCALE GENOMIC DNA]</scope>
    <source>
        <strain evidence="1 2">PC14</strain>
    </source>
</reference>
<dbReference type="RefSeq" id="WP_264732557.1">
    <property type="nucleotide sequence ID" value="NZ_JAPDNR010000001.1"/>
</dbReference>
<sequence>MKTNHVLMALACCSCILTTNSCTKNNTDLLHTTTVTTENTAAAVNAAAWLWDGDAALGSSKVWKVQNIEGSGSITAVTDPAYGKVWKFDKPSGSHRTEGHGAKGYQSAEGSDIYLGWRSKVVMPVNVTTNAVFQWKAYGSNMQQNFPIVIKSIGGKLRLFHFAPGKIGTELWNTPLTVNAWQSYVLRIKVSRDDTVGFIEFWYNGVPQTLSNGTKRYYARTLDADYCDPKWGIYGADAMAMTNYVGALKIAATYAEAAP</sequence>
<dbReference type="GO" id="GO:0016829">
    <property type="term" value="F:lyase activity"/>
    <property type="evidence" value="ECO:0007669"/>
    <property type="project" value="UniProtKB-KW"/>
</dbReference>
<gene>
    <name evidence="1" type="ORF">OL497_17860</name>
</gene>
<keyword evidence="2" id="KW-1185">Reference proteome</keyword>
<comment type="caution">
    <text evidence="1">The sequence shown here is derived from an EMBL/GenBank/DDBJ whole genome shotgun (WGS) entry which is preliminary data.</text>
</comment>
<name>A0ABT3IP76_9BACT</name>
<evidence type="ECO:0000313" key="1">
    <source>
        <dbReference type="EMBL" id="MCW3485776.1"/>
    </source>
</evidence>
<evidence type="ECO:0000313" key="2">
    <source>
        <dbReference type="Proteomes" id="UP001207742"/>
    </source>
</evidence>
<dbReference type="EMBL" id="JAPDNS010000002">
    <property type="protein sequence ID" value="MCW3485776.1"/>
    <property type="molecule type" value="Genomic_DNA"/>
</dbReference>
<proteinExistence type="predicted"/>